<gene>
    <name evidence="1" type="ORF">H0H81_006308</name>
</gene>
<protein>
    <submittedName>
        <fullName evidence="1">Uncharacterized protein</fullName>
    </submittedName>
</protein>
<comment type="caution">
    <text evidence="1">The sequence shown here is derived from an EMBL/GenBank/DDBJ whole genome shotgun (WGS) entry which is preliminary data.</text>
</comment>
<reference evidence="1" key="2">
    <citation type="submission" date="2021-10" db="EMBL/GenBank/DDBJ databases">
        <title>Phylogenomics reveals ancestral predisposition of the termite-cultivated fungus Termitomyces towards a domesticated lifestyle.</title>
        <authorList>
            <person name="Auxier B."/>
            <person name="Grum-Grzhimaylo A."/>
            <person name="Cardenas M.E."/>
            <person name="Lodge J.D."/>
            <person name="Laessoe T."/>
            <person name="Pedersen O."/>
            <person name="Smith M.E."/>
            <person name="Kuyper T.W."/>
            <person name="Franco-Molano E.A."/>
            <person name="Baroni T.J."/>
            <person name="Aanen D.K."/>
        </authorList>
    </citation>
    <scope>NUCLEOTIDE SEQUENCE</scope>
    <source>
        <strain evidence="1">D49</strain>
    </source>
</reference>
<dbReference type="AlphaFoldDB" id="A0A9P7K208"/>
<evidence type="ECO:0000313" key="1">
    <source>
        <dbReference type="EMBL" id="KAG5633644.1"/>
    </source>
</evidence>
<proteinExistence type="predicted"/>
<dbReference type="Proteomes" id="UP000717328">
    <property type="component" value="Unassembled WGS sequence"/>
</dbReference>
<reference evidence="1" key="1">
    <citation type="submission" date="2021-02" db="EMBL/GenBank/DDBJ databases">
        <authorList>
            <person name="Nieuwenhuis M."/>
            <person name="Van De Peppel L.J.J."/>
        </authorList>
    </citation>
    <scope>NUCLEOTIDE SEQUENCE</scope>
    <source>
        <strain evidence="1">D49</strain>
    </source>
</reference>
<dbReference type="OrthoDB" id="2675946at2759"/>
<organism evidence="1 2">
    <name type="scientific">Sphagnurus paluster</name>
    <dbReference type="NCBI Taxonomy" id="117069"/>
    <lineage>
        <taxon>Eukaryota</taxon>
        <taxon>Fungi</taxon>
        <taxon>Dikarya</taxon>
        <taxon>Basidiomycota</taxon>
        <taxon>Agaricomycotina</taxon>
        <taxon>Agaricomycetes</taxon>
        <taxon>Agaricomycetidae</taxon>
        <taxon>Agaricales</taxon>
        <taxon>Tricholomatineae</taxon>
        <taxon>Lyophyllaceae</taxon>
        <taxon>Sphagnurus</taxon>
    </lineage>
</organism>
<name>A0A9P7K208_9AGAR</name>
<keyword evidence="2" id="KW-1185">Reference proteome</keyword>
<dbReference type="EMBL" id="JABCKI010007330">
    <property type="protein sequence ID" value="KAG5633644.1"/>
    <property type="molecule type" value="Genomic_DNA"/>
</dbReference>
<sequence>MNPALPGSSLTPALPTVALDVKTSASSFENDANIDPSLLQDCHAALTPQIINGVLIPKDAYAAHLETIKRREPLLEVCAQYKISHAKRATLVKLRVALVQYWYGKNANGNTPVSTSAPLPFGSVHAGDSNLTPSEAFEADIDADEAELVRQYDVGIGGDEDELGYPYGVGKGTAEAALGSFGRDGGHWAG</sequence>
<accession>A0A9P7K208</accession>
<evidence type="ECO:0000313" key="2">
    <source>
        <dbReference type="Proteomes" id="UP000717328"/>
    </source>
</evidence>